<organism evidence="2 3">
    <name type="scientific">Deinococcus arenicola</name>
    <dbReference type="NCBI Taxonomy" id="2994950"/>
    <lineage>
        <taxon>Bacteria</taxon>
        <taxon>Thermotogati</taxon>
        <taxon>Deinococcota</taxon>
        <taxon>Deinococci</taxon>
        <taxon>Deinococcales</taxon>
        <taxon>Deinococcaceae</taxon>
        <taxon>Deinococcus</taxon>
    </lineage>
</organism>
<gene>
    <name evidence="2" type="ORF">ORD21_05000</name>
</gene>
<comment type="caution">
    <text evidence="2">The sequence shown here is derived from an EMBL/GenBank/DDBJ whole genome shotgun (WGS) entry which is preliminary data.</text>
</comment>
<evidence type="ECO:0000256" key="1">
    <source>
        <dbReference type="SAM" id="Phobius"/>
    </source>
</evidence>
<dbReference type="RefSeq" id="WP_317639269.1">
    <property type="nucleotide sequence ID" value="NZ_JAPMIV010000005.1"/>
</dbReference>
<evidence type="ECO:0000313" key="3">
    <source>
        <dbReference type="Proteomes" id="UP001276150"/>
    </source>
</evidence>
<dbReference type="Proteomes" id="UP001276150">
    <property type="component" value="Unassembled WGS sequence"/>
</dbReference>
<keyword evidence="1" id="KW-0812">Transmembrane</keyword>
<name>A0ABU4DQH8_9DEIO</name>
<dbReference type="EMBL" id="JAPMIV010000005">
    <property type="protein sequence ID" value="MDV6373954.1"/>
    <property type="molecule type" value="Genomic_DNA"/>
</dbReference>
<keyword evidence="1" id="KW-0472">Membrane</keyword>
<sequence>MPLFLPVDVRTPVLGLGCAVLLWLGVTPLALRLLGQLQGGHTSV</sequence>
<proteinExistence type="predicted"/>
<protein>
    <submittedName>
        <fullName evidence="2">Uncharacterized protein</fullName>
    </submittedName>
</protein>
<reference evidence="2 3" key="1">
    <citation type="submission" date="2022-11" db="EMBL/GenBank/DDBJ databases">
        <title>Deinococcus ZS9-10, Low Temperature and Draught-tolerating, UV-resistant Bacteria from Continental Antarctica.</title>
        <authorList>
            <person name="Cheng L."/>
        </authorList>
    </citation>
    <scope>NUCLEOTIDE SEQUENCE [LARGE SCALE GENOMIC DNA]</scope>
    <source>
        <strain evidence="2 3">ZS9-10</strain>
    </source>
</reference>
<accession>A0ABU4DQH8</accession>
<keyword evidence="3" id="KW-1185">Reference proteome</keyword>
<evidence type="ECO:0000313" key="2">
    <source>
        <dbReference type="EMBL" id="MDV6373954.1"/>
    </source>
</evidence>
<feature type="transmembrane region" description="Helical" evidence="1">
    <location>
        <begin position="12"/>
        <end position="34"/>
    </location>
</feature>
<keyword evidence="1" id="KW-1133">Transmembrane helix</keyword>